<feature type="compositionally biased region" description="Basic and acidic residues" evidence="5">
    <location>
        <begin position="1250"/>
        <end position="1260"/>
    </location>
</feature>
<keyword evidence="4" id="KW-0539">Nucleus</keyword>
<dbReference type="Proteomes" id="UP000823749">
    <property type="component" value="Chromosome 5"/>
</dbReference>
<evidence type="ECO:0000256" key="3">
    <source>
        <dbReference type="ARBA" id="ARBA00022723"/>
    </source>
</evidence>
<feature type="compositionally biased region" description="Polar residues" evidence="5">
    <location>
        <begin position="226"/>
        <end position="235"/>
    </location>
</feature>
<feature type="compositionally biased region" description="Basic and acidic residues" evidence="5">
    <location>
        <begin position="153"/>
        <end position="162"/>
    </location>
</feature>
<feature type="compositionally biased region" description="Polar residues" evidence="5">
    <location>
        <begin position="1054"/>
        <end position="1063"/>
    </location>
</feature>
<dbReference type="InterPro" id="IPR003347">
    <property type="entry name" value="JmjC_dom"/>
</dbReference>
<dbReference type="GO" id="GO:0000785">
    <property type="term" value="C:chromatin"/>
    <property type="evidence" value="ECO:0007669"/>
    <property type="project" value="TreeGrafter"/>
</dbReference>
<reference evidence="7" key="1">
    <citation type="submission" date="2020-08" db="EMBL/GenBank/DDBJ databases">
        <title>Plant Genome Project.</title>
        <authorList>
            <person name="Zhang R.-G."/>
        </authorList>
    </citation>
    <scope>NUCLEOTIDE SEQUENCE</scope>
    <source>
        <strain evidence="7">WSP0</strain>
        <tissue evidence="7">Leaf</tissue>
    </source>
</reference>
<dbReference type="GO" id="GO:0032454">
    <property type="term" value="F:histone H3K9 demethylase activity"/>
    <property type="evidence" value="ECO:0007669"/>
    <property type="project" value="InterPro"/>
</dbReference>
<feature type="region of interest" description="Disordered" evidence="5">
    <location>
        <begin position="1"/>
        <end position="261"/>
    </location>
</feature>
<organism evidence="7 8">
    <name type="scientific">Rhododendron griersonianum</name>
    <dbReference type="NCBI Taxonomy" id="479676"/>
    <lineage>
        <taxon>Eukaryota</taxon>
        <taxon>Viridiplantae</taxon>
        <taxon>Streptophyta</taxon>
        <taxon>Embryophyta</taxon>
        <taxon>Tracheophyta</taxon>
        <taxon>Spermatophyta</taxon>
        <taxon>Magnoliopsida</taxon>
        <taxon>eudicotyledons</taxon>
        <taxon>Gunneridae</taxon>
        <taxon>Pentapetalae</taxon>
        <taxon>asterids</taxon>
        <taxon>Ericales</taxon>
        <taxon>Ericaceae</taxon>
        <taxon>Ericoideae</taxon>
        <taxon>Rhodoreae</taxon>
        <taxon>Rhododendron</taxon>
    </lineage>
</organism>
<comment type="subcellular location">
    <subcellularLocation>
        <location evidence="1">Nucleus</location>
    </subcellularLocation>
</comment>
<dbReference type="GO" id="GO:0000118">
    <property type="term" value="C:histone deacetylase complex"/>
    <property type="evidence" value="ECO:0007669"/>
    <property type="project" value="TreeGrafter"/>
</dbReference>
<feature type="compositionally biased region" description="Acidic residues" evidence="5">
    <location>
        <begin position="79"/>
        <end position="88"/>
    </location>
</feature>
<evidence type="ECO:0000256" key="5">
    <source>
        <dbReference type="SAM" id="MobiDB-lite"/>
    </source>
</evidence>
<comment type="caution">
    <text evidence="7">The sequence shown here is derived from an EMBL/GenBank/DDBJ whole genome shotgun (WGS) entry which is preliminary data.</text>
</comment>
<sequence>MDGSADVKVEGREEAGGLDERDKGGGEPVGNNGEGVKEEGNSDPPSMGEEDRGVGGDADVKMEERGDGGSDERDKGDDQSVDDEEEEEGVKKVNSDMPSMRGKDRGENGNTGVRRSSRARVTVNVSGYGADEEDDEDEGGGKKGRRGRPKKRAGGDEEARDGGDDEGSGKKKKRGRKKSNGGDRVSIKKARDGEEEEDGGGKTDEHGGLIEAKREARDEEEDGNSDPATGSGTKNRYSRRVSKSSMEEKKDTNRVRAGGTTDEQGVLIESNMCHQCQRNDKGRVVRCHGCKTKRYCVPCMNTWYPKMTEEDFANACPVCQYKCNCKSCLRLEVPIKFKKKSDLKLEDEEKIQHSRYILRALLPFLRDFHREQLTEKEIEAKIQDLALSDTKVQYANCPEDERAYCNNCQTSIVDFHRSCPHCYYDLCLICCREFRDGNLRGGEEEVVMKYIDHGLSYLHGGNVKEKSVTRKSSRQKRGRRKSGEDKDLEVRQKSGEDLDGSQKSGEDLEGSQKSGEDLEGSQKSGEDLEGSHLPSLRKTETSDIPARPSSMDDVKLTFEWKANENGSIPCPPVNMGGCGCGNLELKCMYPEDWVAGLLMKVEEIANSNDLSDEPESSSLVCPCSNEAGEIDACNNNLRKASSREDSADNYLFCPAARDIQCEDLKHFQWHWRKGEPVIVGDVLETTSGLSWDPMVMWRAFRQIKNVKHDTLLDVTALNCLDWCEVEVNVHKFFQGYLGGSFDVEGWPQILKLKDWPPSNLFEERLPRHNAEFISCLPFKHYSHPRDGFLNLSTKLPENSLKPDLGPKTYIAYGVAQELGRGDSVTKLHCDMSDAVNVLTHTAAVMLKLENNATMEKLRQQHIAQDQREIFENGQILDRTVEENVPPCMENHVPISSEIELDTPFTAELFSHSQVSTLDTGGAHTTPANGEHYSRDIQEGCEATEGIVDTACQQHDQNGTSVLNESKVEDFGGAKEEAKDTCISSTYSRSKISLRGRKRRSGKSQAGLARKRKKGSAEIAVTESQIGEKTFSGERIKGNSKMEEVRESTAEMGPTVQQSISEASDTTEKAKGDCDEVVDSCGVAYFGKDFEGLEDADGGAVWDIFRRQDVPKLQEYLRRHFREFRHIHCYPLQQVVHPIHDQTFYLTLEHKRRLKEEYGIEPWTFVQKLGDAVFIPAGCPHQVRNLKSCIKVALDFVSPENVQECVRLTEEFRILPKNHRAKEDKLEVKKMSLHAMKDAVNILSGSPITEEANHQKEEKKDVKKKRRKKGMSDESRGHKLFSAVTPATNEMKRVPPTVSARKRKAEQDLDTDTTLDPAYTEDLPLAARWLSRRETTMETTYHYRGMLDNLRPSQVIFDQYTGRRQVVADVVFYTGCIRAMAVLELYLPDRVLRQFGMVQLDPGPPLVPLRGSRGANSHSYNVVYAYTDGQWENWRDHVMNAEKRVRIQPGVPWDSHPDYLPWFLTVSHFRVSPRPVEVSYTESAEERNATAMAILDSVLGGTRATTSTCPYELRQALVEVQRTLRGPEAAEVSIAGPSSDLYSSRYTRCRRRDRT</sequence>
<dbReference type="GO" id="GO:0006357">
    <property type="term" value="P:regulation of transcription by RNA polymerase II"/>
    <property type="evidence" value="ECO:0007669"/>
    <property type="project" value="TreeGrafter"/>
</dbReference>
<feature type="compositionally biased region" description="Basic and acidic residues" evidence="5">
    <location>
        <begin position="481"/>
        <end position="496"/>
    </location>
</feature>
<feature type="compositionally biased region" description="Basic and acidic residues" evidence="5">
    <location>
        <begin position="245"/>
        <end position="254"/>
    </location>
</feature>
<dbReference type="PANTHER" id="PTHR12549:SF11">
    <property type="entry name" value="LYSINE-SPECIFIC DEMETHYLASE JMJ25"/>
    <property type="match status" value="1"/>
</dbReference>
<feature type="compositionally biased region" description="Basic residues" evidence="5">
    <location>
        <begin position="992"/>
        <end position="1001"/>
    </location>
</feature>
<dbReference type="GO" id="GO:0031490">
    <property type="term" value="F:chromatin DNA binding"/>
    <property type="evidence" value="ECO:0007669"/>
    <property type="project" value="TreeGrafter"/>
</dbReference>
<feature type="compositionally biased region" description="Basic residues" evidence="5">
    <location>
        <begin position="142"/>
        <end position="152"/>
    </location>
</feature>
<feature type="region of interest" description="Disordered" evidence="5">
    <location>
        <begin position="462"/>
        <end position="550"/>
    </location>
</feature>
<feature type="region of interest" description="Disordered" evidence="5">
    <location>
        <begin position="1047"/>
        <end position="1067"/>
    </location>
</feature>
<name>A0AAV6KAY1_9ERIC</name>
<evidence type="ECO:0000256" key="2">
    <source>
        <dbReference type="ARBA" id="ARBA00006801"/>
    </source>
</evidence>
<dbReference type="GO" id="GO:0046872">
    <property type="term" value="F:metal ion binding"/>
    <property type="evidence" value="ECO:0007669"/>
    <property type="project" value="UniProtKB-KW"/>
</dbReference>
<feature type="region of interest" description="Disordered" evidence="5">
    <location>
        <begin position="1244"/>
        <end position="1278"/>
    </location>
</feature>
<feature type="compositionally biased region" description="Basic and acidic residues" evidence="5">
    <location>
        <begin position="1"/>
        <end position="25"/>
    </location>
</feature>
<feature type="region of interest" description="Disordered" evidence="5">
    <location>
        <begin position="992"/>
        <end position="1032"/>
    </location>
</feature>
<dbReference type="InterPro" id="IPR045109">
    <property type="entry name" value="LSDs-like"/>
</dbReference>
<dbReference type="FunFam" id="2.60.120.650:FF:000033">
    <property type="entry name" value="Transcription factor jumonji (JmjC) domain-containing protein"/>
    <property type="match status" value="1"/>
</dbReference>
<accession>A0AAV6KAY1</accession>
<feature type="region of interest" description="Disordered" evidence="5">
    <location>
        <begin position="1295"/>
        <end position="1316"/>
    </location>
</feature>
<dbReference type="EMBL" id="JACTNZ010000005">
    <property type="protein sequence ID" value="KAG5549655.1"/>
    <property type="molecule type" value="Genomic_DNA"/>
</dbReference>
<evidence type="ECO:0000256" key="4">
    <source>
        <dbReference type="ARBA" id="ARBA00023242"/>
    </source>
</evidence>
<dbReference type="SMART" id="SM00558">
    <property type="entry name" value="JmjC"/>
    <property type="match status" value="1"/>
</dbReference>
<dbReference type="Pfam" id="PF10536">
    <property type="entry name" value="PMD"/>
    <property type="match status" value="1"/>
</dbReference>
<keyword evidence="3" id="KW-0479">Metal-binding</keyword>
<dbReference type="SUPFAM" id="SSF51197">
    <property type="entry name" value="Clavaminate synthase-like"/>
    <property type="match status" value="1"/>
</dbReference>
<proteinExistence type="inferred from homology"/>
<dbReference type="Gene3D" id="2.60.120.650">
    <property type="entry name" value="Cupin"/>
    <property type="match status" value="2"/>
</dbReference>
<dbReference type="CDD" id="cd02208">
    <property type="entry name" value="cupin_RmlC-like"/>
    <property type="match status" value="1"/>
</dbReference>
<keyword evidence="8" id="KW-1185">Reference proteome</keyword>
<dbReference type="PANTHER" id="PTHR12549">
    <property type="entry name" value="JMJC DOMAIN-CONTAINING HISTONE DEMETHYLATION PROTEIN"/>
    <property type="match status" value="1"/>
</dbReference>
<evidence type="ECO:0000313" key="8">
    <source>
        <dbReference type="Proteomes" id="UP000823749"/>
    </source>
</evidence>
<evidence type="ECO:0000313" key="7">
    <source>
        <dbReference type="EMBL" id="KAG5549655.1"/>
    </source>
</evidence>
<evidence type="ECO:0000256" key="1">
    <source>
        <dbReference type="ARBA" id="ARBA00004123"/>
    </source>
</evidence>
<feature type="compositionally biased region" description="Basic and acidic residues" evidence="5">
    <location>
        <begin position="49"/>
        <end position="78"/>
    </location>
</feature>
<dbReference type="PROSITE" id="PS51184">
    <property type="entry name" value="JMJC"/>
    <property type="match status" value="1"/>
</dbReference>
<evidence type="ECO:0000259" key="6">
    <source>
        <dbReference type="PROSITE" id="PS51184"/>
    </source>
</evidence>
<protein>
    <recommendedName>
        <fullName evidence="6">JmjC domain-containing protein</fullName>
    </recommendedName>
</protein>
<gene>
    <name evidence="7" type="ORF">RHGRI_014833</name>
</gene>
<dbReference type="GO" id="GO:0003712">
    <property type="term" value="F:transcription coregulator activity"/>
    <property type="evidence" value="ECO:0007669"/>
    <property type="project" value="TreeGrafter"/>
</dbReference>
<feature type="compositionally biased region" description="Basic and acidic residues" evidence="5">
    <location>
        <begin position="199"/>
        <end position="217"/>
    </location>
</feature>
<dbReference type="InterPro" id="IPR019557">
    <property type="entry name" value="AminoTfrase-like_pln_mobile"/>
</dbReference>
<feature type="compositionally biased region" description="Basic residues" evidence="5">
    <location>
        <begin position="170"/>
        <end position="179"/>
    </location>
</feature>
<comment type="similarity">
    <text evidence="2">Belongs to the JARID1 histone demethylase family.</text>
</comment>
<feature type="domain" description="JmjC" evidence="6">
    <location>
        <begin position="784"/>
        <end position="1212"/>
    </location>
</feature>
<feature type="compositionally biased region" description="Basic residues" evidence="5">
    <location>
        <begin position="469"/>
        <end position="480"/>
    </location>
</feature>
<dbReference type="Pfam" id="PF02373">
    <property type="entry name" value="JmjC"/>
    <property type="match status" value="1"/>
</dbReference>